<name>A0A2S6C1C6_9PEZI</name>
<comment type="cofactor">
    <cofactor evidence="6">
        <name>Zn(2+)</name>
        <dbReference type="ChEBI" id="CHEBI:29105"/>
    </cofactor>
    <text evidence="6">Binds 1 zinc ion per subunit.</text>
</comment>
<dbReference type="SUPFAM" id="SSF82282">
    <property type="entry name" value="Homocysteine S-methyltransferase"/>
    <property type="match status" value="1"/>
</dbReference>
<dbReference type="SMART" id="SM00947">
    <property type="entry name" value="Pro_CA"/>
    <property type="match status" value="1"/>
</dbReference>
<accession>A0A2S6C1C6</accession>
<dbReference type="Proteomes" id="UP000237631">
    <property type="component" value="Unassembled WGS sequence"/>
</dbReference>
<keyword evidence="4 6" id="KW-0479">Metal-binding</keyword>
<evidence type="ECO:0000256" key="4">
    <source>
        <dbReference type="ARBA" id="ARBA00022723"/>
    </source>
</evidence>
<dbReference type="NCBIfam" id="NF007020">
    <property type="entry name" value="PRK09485.1"/>
    <property type="match status" value="1"/>
</dbReference>
<feature type="binding site" evidence="6">
    <location>
        <position position="313"/>
    </location>
    <ligand>
        <name>Zn(2+)</name>
        <dbReference type="ChEBI" id="CHEBI:29105"/>
    </ligand>
</feature>
<feature type="binding site" evidence="6">
    <location>
        <position position="311"/>
    </location>
    <ligand>
        <name>Zn(2+)</name>
        <dbReference type="ChEBI" id="CHEBI:29105"/>
    </ligand>
</feature>
<evidence type="ECO:0000256" key="5">
    <source>
        <dbReference type="ARBA" id="ARBA00022833"/>
    </source>
</evidence>
<dbReference type="InterPro" id="IPR001765">
    <property type="entry name" value="Carbonic_anhydrase"/>
</dbReference>
<dbReference type="GO" id="GO:0008270">
    <property type="term" value="F:zinc ion binding"/>
    <property type="evidence" value="ECO:0007669"/>
    <property type="project" value="InterPro"/>
</dbReference>
<dbReference type="GO" id="GO:0033528">
    <property type="term" value="P:S-methylmethionine cycle"/>
    <property type="evidence" value="ECO:0007669"/>
    <property type="project" value="TreeGrafter"/>
</dbReference>
<dbReference type="GO" id="GO:0032259">
    <property type="term" value="P:methylation"/>
    <property type="evidence" value="ECO:0007669"/>
    <property type="project" value="UniProtKB-KW"/>
</dbReference>
<keyword evidence="3" id="KW-0808">Transferase</keyword>
<dbReference type="STRING" id="357750.A0A2S6C1C6"/>
<feature type="binding site" evidence="6">
    <location>
        <position position="363"/>
    </location>
    <ligand>
        <name>Zn(2+)</name>
        <dbReference type="ChEBI" id="CHEBI:29105"/>
    </ligand>
</feature>
<dbReference type="CDD" id="cd03379">
    <property type="entry name" value="beta_CA_cladeD"/>
    <property type="match status" value="1"/>
</dbReference>
<dbReference type="Gene3D" id="3.20.20.330">
    <property type="entry name" value="Homocysteine-binding-like domain"/>
    <property type="match status" value="1"/>
</dbReference>
<keyword evidence="5 6" id="KW-0862">Zinc</keyword>
<dbReference type="FunFam" id="3.20.20.330:FF:000002">
    <property type="entry name" value="Homocysteine S-methyltransferase"/>
    <property type="match status" value="1"/>
</dbReference>
<dbReference type="PANTHER" id="PTHR46015">
    <property type="entry name" value="ZGC:172121"/>
    <property type="match status" value="1"/>
</dbReference>
<feature type="binding site" evidence="6">
    <location>
        <position position="366"/>
    </location>
    <ligand>
        <name>Zn(2+)</name>
        <dbReference type="ChEBI" id="CHEBI:29105"/>
    </ligand>
</feature>
<evidence type="ECO:0000259" key="8">
    <source>
        <dbReference type="PROSITE" id="PS50970"/>
    </source>
</evidence>
<evidence type="ECO:0000313" key="9">
    <source>
        <dbReference type="EMBL" id="PPJ53522.1"/>
    </source>
</evidence>
<evidence type="ECO:0000256" key="2">
    <source>
        <dbReference type="ARBA" id="ARBA00022603"/>
    </source>
</evidence>
<dbReference type="PROSITE" id="PS50970">
    <property type="entry name" value="HCY"/>
    <property type="match status" value="1"/>
</dbReference>
<dbReference type="SUPFAM" id="SSF53056">
    <property type="entry name" value="beta-carbonic anhydrase, cab"/>
    <property type="match status" value="1"/>
</dbReference>
<evidence type="ECO:0000313" key="10">
    <source>
        <dbReference type="Proteomes" id="UP000237631"/>
    </source>
</evidence>
<dbReference type="Pfam" id="PF02574">
    <property type="entry name" value="S-methyl_trans"/>
    <property type="match status" value="1"/>
</dbReference>
<dbReference type="Gene3D" id="3.40.1050.10">
    <property type="entry name" value="Carbonic anhydrase"/>
    <property type="match status" value="1"/>
</dbReference>
<gene>
    <name evidence="9" type="ORF">CBER1_00278</name>
</gene>
<keyword evidence="2" id="KW-0489">Methyltransferase</keyword>
<sequence length="439" mass="47367">MLSKDAFESLLDAVDTFVIDGALATELEARGHDLNHPLWSAKILQDDPASIEQVHLDYFAAGAYIAITASYQAATEGLSKHLQLSEADGKALINRSVEVARQARDKAYTSVVGRNRPLLIAGSVGPYGAYLSDGSEYTGAYTLNAEQYMDFHRPRIAALVDAGVDLLAIETIPNINEIKALLVLLEREFPAAIAWLGCTIKDTEHLADGTPWQDVVDVVQQHSKQVVAFGINCVPMAISAETLGNIHKLTKMPLVAYPNSGEVWDAVSKTWHGQRAEDILNTEERAAALAKLSAELDSWTANGARLIGVTCMDARIDPAAAFGIDLGDAHVIRNAGGNAKDALRSILISQHLLGTREIVLVKHTGCGMLTFTNTDALSLVAQNVGTGVLAGTYDFQPFPDLEKAVKDDVEWLRGHSALLGKTISGWVYEVETGKTKQIL</sequence>
<dbReference type="EMBL" id="PNEN01000578">
    <property type="protein sequence ID" value="PPJ53522.1"/>
    <property type="molecule type" value="Genomic_DNA"/>
</dbReference>
<comment type="caution">
    <text evidence="9">The sequence shown here is derived from an EMBL/GenBank/DDBJ whole genome shotgun (WGS) entry which is preliminary data.</text>
</comment>
<evidence type="ECO:0000256" key="1">
    <source>
        <dbReference type="ARBA" id="ARBA00006217"/>
    </source>
</evidence>
<dbReference type="PANTHER" id="PTHR46015:SF1">
    <property type="entry name" value="HOMOCYSTEINE S-METHYLTRANSFERASE-LIKE ISOFORM 1"/>
    <property type="match status" value="1"/>
</dbReference>
<reference evidence="10" key="1">
    <citation type="journal article" date="2017" name="bioRxiv">
        <title>Conservation of a gene cluster reveals novel cercosporin biosynthetic mechanisms and extends production to the genus Colletotrichum.</title>
        <authorList>
            <person name="de Jonge R."/>
            <person name="Ebert M.K."/>
            <person name="Huitt-Roehl C.R."/>
            <person name="Pal P."/>
            <person name="Suttle J.C."/>
            <person name="Spanner R.E."/>
            <person name="Neubauer J.D."/>
            <person name="Jurick W.M.II."/>
            <person name="Stott K.A."/>
            <person name="Secor G.A."/>
            <person name="Thomma B.P.H.J."/>
            <person name="Van de Peer Y."/>
            <person name="Townsend C.A."/>
            <person name="Bolton M.D."/>
        </authorList>
    </citation>
    <scope>NUCLEOTIDE SEQUENCE [LARGE SCALE GENOMIC DNA]</scope>
    <source>
        <strain evidence="10">CBS538.71</strain>
    </source>
</reference>
<dbReference type="InterPro" id="IPR036874">
    <property type="entry name" value="Carbonic_anhydrase_sf"/>
</dbReference>
<protein>
    <recommendedName>
        <fullName evidence="8">Hcy-binding domain-containing protein</fullName>
    </recommendedName>
</protein>
<dbReference type="AlphaFoldDB" id="A0A2S6C1C6"/>
<proteinExistence type="inferred from homology"/>
<comment type="similarity">
    <text evidence="1">Belongs to the beta-class carbonic anhydrase family.</text>
</comment>
<dbReference type="GO" id="GO:0009086">
    <property type="term" value="P:methionine biosynthetic process"/>
    <property type="evidence" value="ECO:0007669"/>
    <property type="project" value="TreeGrafter"/>
</dbReference>
<evidence type="ECO:0000256" key="7">
    <source>
        <dbReference type="PROSITE-ProRule" id="PRU00333"/>
    </source>
</evidence>
<dbReference type="InterPro" id="IPR051486">
    <property type="entry name" value="Hcy_S-methyltransferase"/>
</dbReference>
<comment type="caution">
    <text evidence="7">Lacks conserved residue(s) required for the propagation of feature annotation.</text>
</comment>
<dbReference type="OrthoDB" id="261426at2759"/>
<dbReference type="InterPro" id="IPR003726">
    <property type="entry name" value="HCY_dom"/>
</dbReference>
<feature type="domain" description="Hcy-binding" evidence="8">
    <location>
        <begin position="5"/>
        <end position="325"/>
    </location>
</feature>
<dbReference type="GO" id="GO:0004089">
    <property type="term" value="F:carbonate dehydratase activity"/>
    <property type="evidence" value="ECO:0007669"/>
    <property type="project" value="InterPro"/>
</dbReference>
<keyword evidence="10" id="KW-1185">Reference proteome</keyword>
<organism evidence="9 10">
    <name type="scientific">Cercospora berteroae</name>
    <dbReference type="NCBI Taxonomy" id="357750"/>
    <lineage>
        <taxon>Eukaryota</taxon>
        <taxon>Fungi</taxon>
        <taxon>Dikarya</taxon>
        <taxon>Ascomycota</taxon>
        <taxon>Pezizomycotina</taxon>
        <taxon>Dothideomycetes</taxon>
        <taxon>Dothideomycetidae</taxon>
        <taxon>Mycosphaerellales</taxon>
        <taxon>Mycosphaerellaceae</taxon>
        <taxon>Cercospora</taxon>
    </lineage>
</organism>
<dbReference type="InterPro" id="IPR036589">
    <property type="entry name" value="HCY_dom_sf"/>
</dbReference>
<evidence type="ECO:0000256" key="6">
    <source>
        <dbReference type="PIRSR" id="PIRSR601765-1"/>
    </source>
</evidence>
<evidence type="ECO:0000256" key="3">
    <source>
        <dbReference type="ARBA" id="ARBA00022679"/>
    </source>
</evidence>
<dbReference type="GO" id="GO:0008898">
    <property type="term" value="F:S-adenosylmethionine-homocysteine S-methyltransferase activity"/>
    <property type="evidence" value="ECO:0007669"/>
    <property type="project" value="TreeGrafter"/>
</dbReference>